<dbReference type="EMBL" id="JMIX01000003">
    <property type="protein sequence ID" value="KEO98901.1"/>
    <property type="molecule type" value="Genomic_DNA"/>
</dbReference>
<name>A0A074MV47_9SPHN</name>
<evidence type="ECO:0000313" key="2">
    <source>
        <dbReference type="EMBL" id="KEO98901.1"/>
    </source>
</evidence>
<keyword evidence="1" id="KW-0472">Membrane</keyword>
<keyword evidence="1" id="KW-1133">Transmembrane helix</keyword>
<reference evidence="2 3" key="1">
    <citation type="submission" date="2014-04" db="EMBL/GenBank/DDBJ databases">
        <title>A comprehensive comparison of genomes of Erythrobacter spp. Strains.</title>
        <authorList>
            <person name="Zheng Q."/>
        </authorList>
    </citation>
    <scope>NUCLEOTIDE SEQUENCE [LARGE SCALE GENOMIC DNA]</scope>
    <source>
        <strain evidence="2 3">DSM 8509</strain>
    </source>
</reference>
<feature type="transmembrane region" description="Helical" evidence="1">
    <location>
        <begin position="87"/>
        <end position="107"/>
    </location>
</feature>
<organism evidence="2 3">
    <name type="scientific">Erythrobacter litoralis</name>
    <dbReference type="NCBI Taxonomy" id="39960"/>
    <lineage>
        <taxon>Bacteria</taxon>
        <taxon>Pseudomonadati</taxon>
        <taxon>Pseudomonadota</taxon>
        <taxon>Alphaproteobacteria</taxon>
        <taxon>Sphingomonadales</taxon>
        <taxon>Erythrobacteraceae</taxon>
        <taxon>Erythrobacter/Porphyrobacter group</taxon>
        <taxon>Erythrobacter</taxon>
    </lineage>
</organism>
<keyword evidence="3" id="KW-1185">Reference proteome</keyword>
<gene>
    <name evidence="2" type="ORF">EH32_07285</name>
</gene>
<keyword evidence="1" id="KW-0812">Transmembrane</keyword>
<sequence length="132" mass="13271">MPADPTTVGPPEEGLSESLTEELAALIDDGRTYVSAELNFQKTRASLAGKNAGIALGLAIVAVVVLHVAVLALAVGLVMALAPLVTIWGAIAIVVGGLLAVTGLLGWKAAKHGQRIGAIFANDDPPAAAGEE</sequence>
<protein>
    <recommendedName>
        <fullName evidence="4">Phage holin family protein</fullName>
    </recommendedName>
</protein>
<dbReference type="InterPro" id="IPR009937">
    <property type="entry name" value="Phage_holin_3_6"/>
</dbReference>
<feature type="transmembrane region" description="Helical" evidence="1">
    <location>
        <begin position="54"/>
        <end position="81"/>
    </location>
</feature>
<evidence type="ECO:0000313" key="3">
    <source>
        <dbReference type="Proteomes" id="UP000027866"/>
    </source>
</evidence>
<evidence type="ECO:0008006" key="4">
    <source>
        <dbReference type="Google" id="ProtNLM"/>
    </source>
</evidence>
<evidence type="ECO:0000256" key="1">
    <source>
        <dbReference type="SAM" id="Phobius"/>
    </source>
</evidence>
<proteinExistence type="predicted"/>
<comment type="caution">
    <text evidence="2">The sequence shown here is derived from an EMBL/GenBank/DDBJ whole genome shotgun (WGS) entry which is preliminary data.</text>
</comment>
<dbReference type="AlphaFoldDB" id="A0A074MV47"/>
<dbReference type="Pfam" id="PF07332">
    <property type="entry name" value="Phage_holin_3_6"/>
    <property type="match status" value="1"/>
</dbReference>
<dbReference type="Proteomes" id="UP000027866">
    <property type="component" value="Unassembled WGS sequence"/>
</dbReference>
<accession>A0A074MV47</accession>